<feature type="region of interest" description="Disordered" evidence="6">
    <location>
        <begin position="697"/>
        <end position="749"/>
    </location>
</feature>
<dbReference type="Pfam" id="PF08376">
    <property type="entry name" value="NIT"/>
    <property type="match status" value="1"/>
</dbReference>
<feature type="transmembrane region" description="Helical" evidence="7">
    <location>
        <begin position="45"/>
        <end position="66"/>
    </location>
</feature>
<dbReference type="InterPro" id="IPR013587">
    <property type="entry name" value="Nitrate/nitrite_sensing"/>
</dbReference>
<keyword evidence="4" id="KW-0808">Transferase</keyword>
<dbReference type="RefSeq" id="WP_210968562.1">
    <property type="nucleotide sequence ID" value="NZ_JAGPXE010000001.1"/>
</dbReference>
<feature type="region of interest" description="Disordered" evidence="6">
    <location>
        <begin position="603"/>
        <end position="670"/>
    </location>
</feature>
<keyword evidence="5" id="KW-0418">Kinase</keyword>
<evidence type="ECO:0000256" key="6">
    <source>
        <dbReference type="SAM" id="MobiDB-lite"/>
    </source>
</evidence>
<comment type="catalytic activity">
    <reaction evidence="1">
        <text>ATP + protein L-histidine = ADP + protein N-phospho-L-histidine.</text>
        <dbReference type="EC" id="2.7.13.3"/>
    </reaction>
</comment>
<feature type="domain" description="Nitrate/nitrite sensing protein" evidence="9">
    <location>
        <begin position="91"/>
        <end position="302"/>
    </location>
</feature>
<dbReference type="Pfam" id="PF02518">
    <property type="entry name" value="HATPase_c"/>
    <property type="match status" value="1"/>
</dbReference>
<gene>
    <name evidence="10" type="ORF">KBO27_04035</name>
</gene>
<accession>A0ABS5DA26</accession>
<organism evidence="10 11">
    <name type="scientific">Saccharopolyspora endophytica</name>
    <dbReference type="NCBI Taxonomy" id="543886"/>
    <lineage>
        <taxon>Bacteria</taxon>
        <taxon>Bacillati</taxon>
        <taxon>Actinomycetota</taxon>
        <taxon>Actinomycetes</taxon>
        <taxon>Pseudonocardiales</taxon>
        <taxon>Pseudonocardiaceae</taxon>
        <taxon>Saccharopolyspora</taxon>
    </lineage>
</organism>
<evidence type="ECO:0000256" key="7">
    <source>
        <dbReference type="SAM" id="Phobius"/>
    </source>
</evidence>
<feature type="region of interest" description="Disordered" evidence="6">
    <location>
        <begin position="1"/>
        <end position="30"/>
    </location>
</feature>
<dbReference type="PANTHER" id="PTHR45436:SF5">
    <property type="entry name" value="SENSOR HISTIDINE KINASE TRCS"/>
    <property type="match status" value="1"/>
</dbReference>
<feature type="compositionally biased region" description="Low complexity" evidence="6">
    <location>
        <begin position="703"/>
        <end position="719"/>
    </location>
</feature>
<feature type="domain" description="Histidine kinase/HSP90-like ATPase" evidence="8">
    <location>
        <begin position="490"/>
        <end position="597"/>
    </location>
</feature>
<dbReference type="Proteomes" id="UP000674084">
    <property type="component" value="Unassembled WGS sequence"/>
</dbReference>
<keyword evidence="11" id="KW-1185">Reference proteome</keyword>
<keyword evidence="7" id="KW-0812">Transmembrane</keyword>
<dbReference type="SUPFAM" id="SSF55874">
    <property type="entry name" value="ATPase domain of HSP90 chaperone/DNA topoisomerase II/histidine kinase"/>
    <property type="match status" value="1"/>
</dbReference>
<proteinExistence type="predicted"/>
<evidence type="ECO:0000256" key="3">
    <source>
        <dbReference type="ARBA" id="ARBA00022553"/>
    </source>
</evidence>
<keyword evidence="7" id="KW-1133">Transmembrane helix</keyword>
<evidence type="ECO:0000259" key="9">
    <source>
        <dbReference type="Pfam" id="PF08376"/>
    </source>
</evidence>
<name>A0ABS5DA26_9PSEU</name>
<dbReference type="PANTHER" id="PTHR45436">
    <property type="entry name" value="SENSOR HISTIDINE KINASE YKOH"/>
    <property type="match status" value="1"/>
</dbReference>
<evidence type="ECO:0000256" key="2">
    <source>
        <dbReference type="ARBA" id="ARBA00012438"/>
    </source>
</evidence>
<dbReference type="InterPro" id="IPR036890">
    <property type="entry name" value="HATPase_C_sf"/>
</dbReference>
<evidence type="ECO:0000256" key="4">
    <source>
        <dbReference type="ARBA" id="ARBA00022679"/>
    </source>
</evidence>
<dbReference type="EC" id="2.7.13.3" evidence="2"/>
<dbReference type="InterPro" id="IPR003594">
    <property type="entry name" value="HATPase_dom"/>
</dbReference>
<comment type="caution">
    <text evidence="10">The sequence shown here is derived from an EMBL/GenBank/DDBJ whole genome shotgun (WGS) entry which is preliminary data.</text>
</comment>
<keyword evidence="3" id="KW-0597">Phosphoprotein</keyword>
<evidence type="ECO:0000313" key="11">
    <source>
        <dbReference type="Proteomes" id="UP000674084"/>
    </source>
</evidence>
<evidence type="ECO:0000313" key="10">
    <source>
        <dbReference type="EMBL" id="MBQ0923099.1"/>
    </source>
</evidence>
<dbReference type="Gene3D" id="3.30.565.10">
    <property type="entry name" value="Histidine kinase-like ATPase, C-terminal domain"/>
    <property type="match status" value="1"/>
</dbReference>
<dbReference type="EMBL" id="JAGPXE010000001">
    <property type="protein sequence ID" value="MBQ0923099.1"/>
    <property type="molecule type" value="Genomic_DNA"/>
</dbReference>
<sequence length="749" mass="81580">MNLRGFLQRGSGGGAPDPPPGEALSSPVSTDTTASERRLVWIRRGLILVLVAVFVAGPVVSAFQALRLRYIAVSVQELSIPFVRVLDHAMRERTLSTMQAVRPNEQQREELSDVRARTDSAWLAMVDKTPPMWMLPTAIQQRVGDLSFAMEQMRSTRARVEHGGISSQEIYTSYNRPLEAGIALFGAQADHAEDPEAGAGGRRATDLYAAANRLSRATAVGAQGIAADELPAGQYAELVGQLAGFHLGFADLVPRSTPEVQRRYDKLTSSPGWNELLRLEEQVRAHGIGDSGPLPEQQNWLRITDSITYSATAIAVTESNWASELGLDRGNAAVRDAVVQALVLSLVLAWCIWAVNVSVRTALAEARRAQTAAAHTEEVRSGFTRLVGTFSEDVERLLAMANRKITKLLKERGQERELVDTLFPIQHLTTQARTRASDALILSGGKPSRQHRDPVAVETIAHAARANLEHGDRVDIKALPDVALQPRVVDDVIRAVTELLDNATRYGYTQDNRSVVRGRQVARGFVIEIEDSGEGMTDEQLASFNHILAEPPEYDLHAGHDTVRRGLFLVARSTAHHHIHVALNHGSDGGVRAVLRLGTEHIARSATGERPSSTPSAPAATPETAPRSPRRRHPVPAEDPHSNLTPTPNWERQRTDQWCPPASPVAPTQWTGQLQPDEAAADTRPPLQRRVRNANLDPHLLRSGEASKSSSSPGPSAPRRSPEATGASLAAGFRGSRHSRNTNNPYRGA</sequence>
<evidence type="ECO:0000256" key="5">
    <source>
        <dbReference type="ARBA" id="ARBA00022777"/>
    </source>
</evidence>
<reference evidence="10 11" key="1">
    <citation type="submission" date="2021-04" db="EMBL/GenBank/DDBJ databases">
        <title>Whole-genome sequencing of Saccharopolyspora endophytica KCTC 19397.</title>
        <authorList>
            <person name="Ay H."/>
            <person name="Saygin H."/>
            <person name="Sahin N."/>
        </authorList>
    </citation>
    <scope>NUCLEOTIDE SEQUENCE [LARGE SCALE GENOMIC DNA]</scope>
    <source>
        <strain evidence="10 11">KCTC 19397</strain>
    </source>
</reference>
<evidence type="ECO:0000256" key="1">
    <source>
        <dbReference type="ARBA" id="ARBA00000085"/>
    </source>
</evidence>
<dbReference type="InterPro" id="IPR050428">
    <property type="entry name" value="TCS_sensor_his_kinase"/>
</dbReference>
<protein>
    <recommendedName>
        <fullName evidence="2">histidine kinase</fullName>
        <ecNumber evidence="2">2.7.13.3</ecNumber>
    </recommendedName>
</protein>
<feature type="compositionally biased region" description="Low complexity" evidence="6">
    <location>
        <begin position="609"/>
        <end position="627"/>
    </location>
</feature>
<keyword evidence="7" id="KW-0472">Membrane</keyword>
<evidence type="ECO:0000259" key="8">
    <source>
        <dbReference type="Pfam" id="PF02518"/>
    </source>
</evidence>